<keyword evidence="1" id="KW-0472">Membrane</keyword>
<proteinExistence type="predicted"/>
<evidence type="ECO:0000313" key="2">
    <source>
        <dbReference type="EMBL" id="MFC0213837.1"/>
    </source>
</evidence>
<dbReference type="PANTHER" id="PTHR35007:SF3">
    <property type="entry name" value="POSSIBLE CONSERVED ALANINE RICH MEMBRANE PROTEIN"/>
    <property type="match status" value="1"/>
</dbReference>
<keyword evidence="3" id="KW-1185">Reference proteome</keyword>
<feature type="transmembrane region" description="Helical" evidence="1">
    <location>
        <begin position="250"/>
        <end position="269"/>
    </location>
</feature>
<reference evidence="2 3" key="1">
    <citation type="submission" date="2024-09" db="EMBL/GenBank/DDBJ databases">
        <authorList>
            <person name="Sun Q."/>
            <person name="Mori K."/>
        </authorList>
    </citation>
    <scope>NUCLEOTIDE SEQUENCE [LARGE SCALE GENOMIC DNA]</scope>
    <source>
        <strain evidence="2 3">CCM 7759</strain>
    </source>
</reference>
<gene>
    <name evidence="2" type="ORF">ACFFK0_15510</name>
</gene>
<feature type="transmembrane region" description="Helical" evidence="1">
    <location>
        <begin position="79"/>
        <end position="104"/>
    </location>
</feature>
<comment type="caution">
    <text evidence="2">The sequence shown here is derived from an EMBL/GenBank/DDBJ whole genome shotgun (WGS) entry which is preliminary data.</text>
</comment>
<dbReference type="PANTHER" id="PTHR35007">
    <property type="entry name" value="INTEGRAL MEMBRANE PROTEIN-RELATED"/>
    <property type="match status" value="1"/>
</dbReference>
<organism evidence="2 3">
    <name type="scientific">Paenibacillus chartarius</name>
    <dbReference type="NCBI Taxonomy" id="747481"/>
    <lineage>
        <taxon>Bacteria</taxon>
        <taxon>Bacillati</taxon>
        <taxon>Bacillota</taxon>
        <taxon>Bacilli</taxon>
        <taxon>Bacillales</taxon>
        <taxon>Paenibacillaceae</taxon>
        <taxon>Paenibacillus</taxon>
    </lineage>
</organism>
<sequence>MQWVLIANVLVGLFLLWRGFVPFEPSSDALHPLKGQTTFGEEKVLRDGSQESRHFKGLQRDARLLGLTETGTHIVRKQWLLAVGAFFAGFLLWIETFHIVWFIFGIFASWTSYRWPVQHLRRQAERLRHEVENELPFLQVGMLQRLLAGLSPYQATLETAPSISGALRREIQRLTRDMEMTGDVAGAWKRWAERIHSPSAYRFAALLQQLMTVNTANMERQLRLAYQTLRREQQAAWQQKVRQLPGRLQWPNLLMFINLILLPVIGVGLELSQRLRIFL</sequence>
<evidence type="ECO:0000256" key="1">
    <source>
        <dbReference type="SAM" id="Phobius"/>
    </source>
</evidence>
<dbReference type="RefSeq" id="WP_377471169.1">
    <property type="nucleotide sequence ID" value="NZ_JBHLWN010000063.1"/>
</dbReference>
<keyword evidence="1" id="KW-1133">Transmembrane helix</keyword>
<evidence type="ECO:0008006" key="4">
    <source>
        <dbReference type="Google" id="ProtNLM"/>
    </source>
</evidence>
<dbReference type="EMBL" id="JBHLWN010000063">
    <property type="protein sequence ID" value="MFC0213837.1"/>
    <property type="molecule type" value="Genomic_DNA"/>
</dbReference>
<name>A0ABV6DML6_9BACL</name>
<evidence type="ECO:0000313" key="3">
    <source>
        <dbReference type="Proteomes" id="UP001589776"/>
    </source>
</evidence>
<keyword evidence="1" id="KW-0812">Transmembrane</keyword>
<accession>A0ABV6DML6</accession>
<dbReference type="Proteomes" id="UP001589776">
    <property type="component" value="Unassembled WGS sequence"/>
</dbReference>
<protein>
    <recommendedName>
        <fullName evidence="4">Type II secretion system protein GspF domain-containing protein</fullName>
    </recommendedName>
</protein>